<comment type="similarity">
    <text evidence="1 2">Belongs to the AB hydrolase superfamily. Lipase family.</text>
</comment>
<dbReference type="InterPro" id="IPR025483">
    <property type="entry name" value="Lipase_euk"/>
</dbReference>
<feature type="signal peptide" evidence="3">
    <location>
        <begin position="1"/>
        <end position="22"/>
    </location>
</feature>
<evidence type="ECO:0000256" key="1">
    <source>
        <dbReference type="ARBA" id="ARBA00010701"/>
    </source>
</evidence>
<feature type="chain" id="PRO_5046734703" description="Lipase" evidence="3">
    <location>
        <begin position="23"/>
        <end position="401"/>
    </location>
</feature>
<comment type="caution">
    <text evidence="5">The sequence shown here is derived from an EMBL/GenBank/DDBJ whole genome shotgun (WGS) entry which is preliminary data.</text>
</comment>
<dbReference type="InterPro" id="IPR029058">
    <property type="entry name" value="AB_hydrolase_fold"/>
</dbReference>
<evidence type="ECO:0000313" key="6">
    <source>
        <dbReference type="Proteomes" id="UP000823941"/>
    </source>
</evidence>
<dbReference type="InterPro" id="IPR006693">
    <property type="entry name" value="AB_hydrolase_lipase"/>
</dbReference>
<dbReference type="SUPFAM" id="SSF53474">
    <property type="entry name" value="alpha/beta-Hydrolases"/>
    <property type="match status" value="1"/>
</dbReference>
<accession>A0ABQ7QIS7</accession>
<keyword evidence="3" id="KW-0732">Signal</keyword>
<reference evidence="5 6" key="1">
    <citation type="submission" date="2021-06" db="EMBL/GenBank/DDBJ databases">
        <title>A haploid diamondback moth (Plutella xylostella L.) genome assembly resolves 31 chromosomes and identifies a diamide resistance mutation.</title>
        <authorList>
            <person name="Ward C.M."/>
            <person name="Perry K.D."/>
            <person name="Baker G."/>
            <person name="Powis K."/>
            <person name="Heckel D.G."/>
            <person name="Baxter S.W."/>
        </authorList>
    </citation>
    <scope>NUCLEOTIDE SEQUENCE [LARGE SCALE GENOMIC DNA]</scope>
    <source>
        <strain evidence="5 6">LV</strain>
        <tissue evidence="5">Single pupa</tissue>
    </source>
</reference>
<keyword evidence="6" id="KW-1185">Reference proteome</keyword>
<gene>
    <name evidence="5" type="ORF">JYU34_010026</name>
</gene>
<sequence length="401" mass="44739">MSPLVNACLGVVLSLFIVVGDAQVLKAGAYDTTPQLIAAAGYPVEKHRARTEDGYILQLHRIPAGRRSARRTSAGGKGKRAVLLTHGLLGSSGDFVLMGPDRSLAYMLADAGYDVWMANLRGNAYTAHQTLKKTDAQFWDYSFHEHGKYDLPATIDKILNVTGLDKIMYVGYSMGTTSFFSMVAQRPEYNDKIVAFVAMAPAVYMDNIREVATFFLKTLNPVSTMKSEGIYYFTIPSDVREAMINGICNARRSEQDVCLRFIYGFVGEDYEQNDWDISPLMMARFQPASWGQLEHFGKVALTGVFTSFDGGLSTPPKPYDLKNVKVPVLLLYGENDQLTHKSQVARLARELNSTGVLEDMKPGCLWPKLNHLDFTFARDVGKMINKPLLHSIQQLYNKYDP</sequence>
<keyword evidence="2" id="KW-0443">Lipid metabolism</keyword>
<dbReference type="Proteomes" id="UP000823941">
    <property type="component" value="Chromosome 14"/>
</dbReference>
<dbReference type="Pfam" id="PF04083">
    <property type="entry name" value="Abhydro_lipase"/>
    <property type="match status" value="1"/>
</dbReference>
<protein>
    <recommendedName>
        <fullName evidence="2">Lipase</fullName>
    </recommendedName>
</protein>
<evidence type="ECO:0000256" key="2">
    <source>
        <dbReference type="PIRNR" id="PIRNR000862"/>
    </source>
</evidence>
<evidence type="ECO:0000313" key="5">
    <source>
        <dbReference type="EMBL" id="KAG7304680.1"/>
    </source>
</evidence>
<evidence type="ECO:0000259" key="4">
    <source>
        <dbReference type="Pfam" id="PF04083"/>
    </source>
</evidence>
<keyword evidence="2" id="KW-0378">Hydrolase</keyword>
<keyword evidence="2" id="KW-0442">Lipid degradation</keyword>
<name>A0ABQ7QIS7_PLUXY</name>
<dbReference type="Gene3D" id="3.40.50.1820">
    <property type="entry name" value="alpha/beta hydrolase"/>
    <property type="match status" value="1"/>
</dbReference>
<evidence type="ECO:0000256" key="3">
    <source>
        <dbReference type="SAM" id="SignalP"/>
    </source>
</evidence>
<proteinExistence type="inferred from homology"/>
<dbReference type="EMBL" id="JAHIBW010000014">
    <property type="protein sequence ID" value="KAG7304680.1"/>
    <property type="molecule type" value="Genomic_DNA"/>
</dbReference>
<feature type="domain" description="Partial AB-hydrolase lipase" evidence="4">
    <location>
        <begin position="34"/>
        <end position="98"/>
    </location>
</feature>
<dbReference type="PIRSF" id="PIRSF000862">
    <property type="entry name" value="Steryl_ester_lip"/>
    <property type="match status" value="1"/>
</dbReference>
<organism evidence="5 6">
    <name type="scientific">Plutella xylostella</name>
    <name type="common">Diamondback moth</name>
    <name type="synonym">Plutella maculipennis</name>
    <dbReference type="NCBI Taxonomy" id="51655"/>
    <lineage>
        <taxon>Eukaryota</taxon>
        <taxon>Metazoa</taxon>
        <taxon>Ecdysozoa</taxon>
        <taxon>Arthropoda</taxon>
        <taxon>Hexapoda</taxon>
        <taxon>Insecta</taxon>
        <taxon>Pterygota</taxon>
        <taxon>Neoptera</taxon>
        <taxon>Endopterygota</taxon>
        <taxon>Lepidoptera</taxon>
        <taxon>Glossata</taxon>
        <taxon>Ditrysia</taxon>
        <taxon>Yponomeutoidea</taxon>
        <taxon>Plutellidae</taxon>
        <taxon>Plutella</taxon>
    </lineage>
</organism>
<dbReference type="PANTHER" id="PTHR11005">
    <property type="entry name" value="LYSOSOMAL ACID LIPASE-RELATED"/>
    <property type="match status" value="1"/>
</dbReference>